<gene>
    <name evidence="5" type="ORF">NG895_14400</name>
</gene>
<keyword evidence="3" id="KW-0949">S-adenosyl-L-methionine</keyword>
<keyword evidence="1 5" id="KW-0489">Methyltransferase</keyword>
<dbReference type="GO" id="GO:0008168">
    <property type="term" value="F:methyltransferase activity"/>
    <property type="evidence" value="ECO:0007669"/>
    <property type="project" value="UniProtKB-KW"/>
</dbReference>
<protein>
    <submittedName>
        <fullName evidence="5">Class I SAM-dependent methyltransferase</fullName>
        <ecNumber evidence="5">2.1.1.-</ecNumber>
    </submittedName>
</protein>
<dbReference type="InterPro" id="IPR019614">
    <property type="entry name" value="SAM-dep_methyl-trfase"/>
</dbReference>
<evidence type="ECO:0000313" key="6">
    <source>
        <dbReference type="Proteomes" id="UP001155241"/>
    </source>
</evidence>
<keyword evidence="2 5" id="KW-0808">Transferase</keyword>
<evidence type="ECO:0000313" key="5">
    <source>
        <dbReference type="EMBL" id="MCO6045098.1"/>
    </source>
</evidence>
<dbReference type="SUPFAM" id="SSF53335">
    <property type="entry name" value="S-adenosyl-L-methionine-dependent methyltransferases"/>
    <property type="match status" value="1"/>
</dbReference>
<dbReference type="Proteomes" id="UP001155241">
    <property type="component" value="Unassembled WGS sequence"/>
</dbReference>
<feature type="domain" description="S-adenosylmethionine-dependent methyltransferase" evidence="4">
    <location>
        <begin position="29"/>
        <end position="226"/>
    </location>
</feature>
<dbReference type="RefSeq" id="WP_252853209.1">
    <property type="nucleotide sequence ID" value="NZ_JAMXLR010000051.1"/>
</dbReference>
<keyword evidence="6" id="KW-1185">Reference proteome</keyword>
<proteinExistence type="predicted"/>
<comment type="caution">
    <text evidence="5">The sequence shown here is derived from an EMBL/GenBank/DDBJ whole genome shotgun (WGS) entry which is preliminary data.</text>
</comment>
<sequence>MTKSMPAWPDYELLDFGDGRKLERFGELVFDRPSPQAAGKRTLDAATWRAATAKFQGDKMSEGRWKKSTAGKPRPPRMVEVPLPNDQSFQMTIDTLPTGQVGIFPEQLDNWQWIADRVARSKGTCRVLNLFGYTGASTLAAAAAGAEVTHVDASKPAVALARENAEQSGLAAAPIRWIVEDVLKYCRRELKRGSQYHGVVLDPPTYGHGPKSEEWRLVRDLPKLLEMCRELTQDARRFVVATCHTPSVGTAELAAYLSDGLFGHCGQPPKSGRLELATEANRKLESGVYARWPGL</sequence>
<dbReference type="GO" id="GO:0032259">
    <property type="term" value="P:methylation"/>
    <property type="evidence" value="ECO:0007669"/>
    <property type="project" value="UniProtKB-KW"/>
</dbReference>
<dbReference type="AlphaFoldDB" id="A0A9X2FBG3"/>
<dbReference type="EMBL" id="JAMXLR010000051">
    <property type="protein sequence ID" value="MCO6045098.1"/>
    <property type="molecule type" value="Genomic_DNA"/>
</dbReference>
<dbReference type="CDD" id="cd02440">
    <property type="entry name" value="AdoMet_MTases"/>
    <property type="match status" value="1"/>
</dbReference>
<dbReference type="PANTHER" id="PTHR43042">
    <property type="entry name" value="SAM-DEPENDENT METHYLTRANSFERASE"/>
    <property type="match status" value="1"/>
</dbReference>
<name>A0A9X2FBG3_9BACT</name>
<accession>A0A9X2FBG3</accession>
<dbReference type="InterPro" id="IPR029063">
    <property type="entry name" value="SAM-dependent_MTases_sf"/>
</dbReference>
<organism evidence="5 6">
    <name type="scientific">Aeoliella straminimaris</name>
    <dbReference type="NCBI Taxonomy" id="2954799"/>
    <lineage>
        <taxon>Bacteria</taxon>
        <taxon>Pseudomonadati</taxon>
        <taxon>Planctomycetota</taxon>
        <taxon>Planctomycetia</taxon>
        <taxon>Pirellulales</taxon>
        <taxon>Lacipirellulaceae</taxon>
        <taxon>Aeoliella</taxon>
    </lineage>
</organism>
<evidence type="ECO:0000256" key="2">
    <source>
        <dbReference type="ARBA" id="ARBA00022679"/>
    </source>
</evidence>
<dbReference type="Gene3D" id="2.60.40.1180">
    <property type="entry name" value="Golgi alpha-mannosidase II"/>
    <property type="match status" value="1"/>
</dbReference>
<dbReference type="InterPro" id="IPR013780">
    <property type="entry name" value="Glyco_hydro_b"/>
</dbReference>
<evidence type="ECO:0000256" key="1">
    <source>
        <dbReference type="ARBA" id="ARBA00022603"/>
    </source>
</evidence>
<dbReference type="Gene3D" id="3.40.50.150">
    <property type="entry name" value="Vaccinia Virus protein VP39"/>
    <property type="match status" value="1"/>
</dbReference>
<evidence type="ECO:0000259" key="4">
    <source>
        <dbReference type="Pfam" id="PF10672"/>
    </source>
</evidence>
<dbReference type="Pfam" id="PF10672">
    <property type="entry name" value="Methyltrans_SAM"/>
    <property type="match status" value="1"/>
</dbReference>
<reference evidence="5" key="1">
    <citation type="submission" date="2022-06" db="EMBL/GenBank/DDBJ databases">
        <title>Aeoliella straminimaris, a novel planctomycete from sediments.</title>
        <authorList>
            <person name="Vitorino I.R."/>
            <person name="Lage O.M."/>
        </authorList>
    </citation>
    <scope>NUCLEOTIDE SEQUENCE</scope>
    <source>
        <strain evidence="5">ICT_H6.2</strain>
    </source>
</reference>
<evidence type="ECO:0000256" key="3">
    <source>
        <dbReference type="ARBA" id="ARBA00022691"/>
    </source>
</evidence>
<dbReference type="PANTHER" id="PTHR43042:SF2">
    <property type="entry name" value="SAM-DEPENDENT METHYLTRANSFERASE"/>
    <property type="match status" value="1"/>
</dbReference>
<dbReference type="EC" id="2.1.1.-" evidence="5"/>